<dbReference type="RefSeq" id="WP_211864179.1">
    <property type="nucleotide sequence ID" value="NZ_JAAEDM010000088.1"/>
</dbReference>
<dbReference type="Proteomes" id="UP001138751">
    <property type="component" value="Unassembled WGS sequence"/>
</dbReference>
<evidence type="ECO:0000313" key="2">
    <source>
        <dbReference type="Proteomes" id="UP001138751"/>
    </source>
</evidence>
<name>A0A9X9X2Z8_9PROT</name>
<reference evidence="1" key="2">
    <citation type="journal article" date="2021" name="Syst. Appl. Microbiol.">
        <title>Roseomonas hellenica sp. nov., isolated from roots of wild-growing Alkanna tinctoria.</title>
        <authorList>
            <person name="Rat A."/>
            <person name="Naranjo H.D."/>
            <person name="Lebbe L."/>
            <person name="Cnockaert M."/>
            <person name="Krigas N."/>
            <person name="Grigoriadou K."/>
            <person name="Maloupa E."/>
            <person name="Willems A."/>
        </authorList>
    </citation>
    <scope>NUCLEOTIDE SEQUENCE</scope>
    <source>
        <strain evidence="1">LMG 31231</strain>
    </source>
</reference>
<protein>
    <recommendedName>
        <fullName evidence="3">Cupin domain-containing protein</fullName>
    </recommendedName>
</protein>
<dbReference type="InterPro" id="IPR011051">
    <property type="entry name" value="RmlC_Cupin_sf"/>
</dbReference>
<dbReference type="AlphaFoldDB" id="A0A9X9X2Z8"/>
<evidence type="ECO:0008006" key="3">
    <source>
        <dbReference type="Google" id="ProtNLM"/>
    </source>
</evidence>
<evidence type="ECO:0000313" key="1">
    <source>
        <dbReference type="EMBL" id="MBR0673777.1"/>
    </source>
</evidence>
<proteinExistence type="predicted"/>
<gene>
    <name evidence="1" type="ORF">GXW76_21565</name>
</gene>
<dbReference type="EMBL" id="JAAEDM010000088">
    <property type="protein sequence ID" value="MBR0673777.1"/>
    <property type="molecule type" value="Genomic_DNA"/>
</dbReference>
<dbReference type="SUPFAM" id="SSF51182">
    <property type="entry name" value="RmlC-like cupins"/>
    <property type="match status" value="1"/>
</dbReference>
<sequence length="118" mass="12510">MRVTAGEVHQLKDEEGWFPLPGAEGGVTVKIVTNSLDPTTRQGARLQFLRLPPGASLPEAPLTTGDYWQEFMVLSGSVEIEGHAAPLHAPAVVTVAHGARLASLRTNGGCVLAEMAHF</sequence>
<dbReference type="Gene3D" id="2.60.120.10">
    <property type="entry name" value="Jelly Rolls"/>
    <property type="match status" value="1"/>
</dbReference>
<reference evidence="1" key="1">
    <citation type="submission" date="2020-01" db="EMBL/GenBank/DDBJ databases">
        <authorList>
            <person name="Rat A."/>
        </authorList>
    </citation>
    <scope>NUCLEOTIDE SEQUENCE</scope>
    <source>
        <strain evidence="1">LMG 31231</strain>
    </source>
</reference>
<keyword evidence="2" id="KW-1185">Reference proteome</keyword>
<accession>A0A9X9X2Z8</accession>
<comment type="caution">
    <text evidence="1">The sequence shown here is derived from an EMBL/GenBank/DDBJ whole genome shotgun (WGS) entry which is preliminary data.</text>
</comment>
<dbReference type="InterPro" id="IPR014710">
    <property type="entry name" value="RmlC-like_jellyroll"/>
</dbReference>
<organism evidence="1 2">
    <name type="scientific">Neoroseomonas soli</name>
    <dbReference type="NCBI Taxonomy" id="1081025"/>
    <lineage>
        <taxon>Bacteria</taxon>
        <taxon>Pseudomonadati</taxon>
        <taxon>Pseudomonadota</taxon>
        <taxon>Alphaproteobacteria</taxon>
        <taxon>Acetobacterales</taxon>
        <taxon>Acetobacteraceae</taxon>
        <taxon>Neoroseomonas</taxon>
    </lineage>
</organism>